<evidence type="ECO:0000313" key="1">
    <source>
        <dbReference type="EMBL" id="KIY52256.1"/>
    </source>
</evidence>
<proteinExistence type="predicted"/>
<dbReference type="AlphaFoldDB" id="A0A0D7ALS9"/>
<dbReference type="EMBL" id="KN881644">
    <property type="protein sequence ID" value="KIY52256.1"/>
    <property type="molecule type" value="Genomic_DNA"/>
</dbReference>
<protein>
    <submittedName>
        <fullName evidence="1">Uncharacterized protein</fullName>
    </submittedName>
</protein>
<accession>A0A0D7ALS9</accession>
<name>A0A0D7ALS9_9AGAR</name>
<sequence length="164" mass="17454">MKKDVTSVRRSCVCASAYLAKALSKETGRQKPLGTARLCKNGGLGAGDPRVSGNASDIRRRRLVNVGEEPEQNHAGWSALLCTHRSTSRAGKASKLPTSTHFINLSRVVLVPNSSRDARDQWIGHVSVRVSAGRLVTVVDGARIDIAAAVSVEDCNAVDLQAVP</sequence>
<dbReference type="Proteomes" id="UP000054144">
    <property type="component" value="Unassembled WGS sequence"/>
</dbReference>
<keyword evidence="2" id="KW-1185">Reference proteome</keyword>
<gene>
    <name evidence="1" type="ORF">FISHEDRAFT_56012</name>
</gene>
<organism evidence="1 2">
    <name type="scientific">Fistulina hepatica ATCC 64428</name>
    <dbReference type="NCBI Taxonomy" id="1128425"/>
    <lineage>
        <taxon>Eukaryota</taxon>
        <taxon>Fungi</taxon>
        <taxon>Dikarya</taxon>
        <taxon>Basidiomycota</taxon>
        <taxon>Agaricomycotina</taxon>
        <taxon>Agaricomycetes</taxon>
        <taxon>Agaricomycetidae</taxon>
        <taxon>Agaricales</taxon>
        <taxon>Fistulinaceae</taxon>
        <taxon>Fistulina</taxon>
    </lineage>
</organism>
<evidence type="ECO:0000313" key="2">
    <source>
        <dbReference type="Proteomes" id="UP000054144"/>
    </source>
</evidence>
<reference evidence="1 2" key="1">
    <citation type="journal article" date="2015" name="Fungal Genet. Biol.">
        <title>Evolution of novel wood decay mechanisms in Agaricales revealed by the genome sequences of Fistulina hepatica and Cylindrobasidium torrendii.</title>
        <authorList>
            <person name="Floudas D."/>
            <person name="Held B.W."/>
            <person name="Riley R."/>
            <person name="Nagy L.G."/>
            <person name="Koehler G."/>
            <person name="Ransdell A.S."/>
            <person name="Younus H."/>
            <person name="Chow J."/>
            <person name="Chiniquy J."/>
            <person name="Lipzen A."/>
            <person name="Tritt A."/>
            <person name="Sun H."/>
            <person name="Haridas S."/>
            <person name="LaButti K."/>
            <person name="Ohm R.A."/>
            <person name="Kues U."/>
            <person name="Blanchette R.A."/>
            <person name="Grigoriev I.V."/>
            <person name="Minto R.E."/>
            <person name="Hibbett D.S."/>
        </authorList>
    </citation>
    <scope>NUCLEOTIDE SEQUENCE [LARGE SCALE GENOMIC DNA]</scope>
    <source>
        <strain evidence="1 2">ATCC 64428</strain>
    </source>
</reference>